<evidence type="ECO:0000256" key="3">
    <source>
        <dbReference type="ARBA" id="ARBA00022729"/>
    </source>
</evidence>
<reference evidence="6 7" key="1">
    <citation type="submission" date="2023-05" db="EMBL/GenBank/DDBJ databases">
        <title>A 100% complete, gapless, phased diploid assembly of the Scenedesmus obliquus UTEX 3031 genome.</title>
        <authorList>
            <person name="Biondi T.C."/>
            <person name="Hanschen E.R."/>
            <person name="Kwon T."/>
            <person name="Eng W."/>
            <person name="Kruse C.P.S."/>
            <person name="Koehler S.I."/>
            <person name="Kunde Y."/>
            <person name="Gleasner C.D."/>
            <person name="You Mak K.T."/>
            <person name="Polle J."/>
            <person name="Hovde B.T."/>
            <person name="Starkenburg S.R."/>
        </authorList>
    </citation>
    <scope>NUCLEOTIDE SEQUENCE [LARGE SCALE GENOMIC DNA]</scope>
    <source>
        <strain evidence="6 7">DOE0152z</strain>
    </source>
</reference>
<dbReference type="EMBL" id="CP126209">
    <property type="protein sequence ID" value="WIA10516.1"/>
    <property type="molecule type" value="Genomic_DNA"/>
</dbReference>
<keyword evidence="2" id="KW-0964">Secreted</keyword>
<keyword evidence="3 4" id="KW-0732">Signal</keyword>
<evidence type="ECO:0000256" key="1">
    <source>
        <dbReference type="ARBA" id="ARBA00004613"/>
    </source>
</evidence>
<dbReference type="SUPFAM" id="SSF49363">
    <property type="entry name" value="Purple acid phosphatase, N-terminal domain"/>
    <property type="match status" value="1"/>
</dbReference>
<evidence type="ECO:0000256" key="4">
    <source>
        <dbReference type="SAM" id="SignalP"/>
    </source>
</evidence>
<feature type="signal peptide" evidence="4">
    <location>
        <begin position="1"/>
        <end position="22"/>
    </location>
</feature>
<dbReference type="Pfam" id="PF16656">
    <property type="entry name" value="Pur_ac_phosph_N"/>
    <property type="match status" value="1"/>
</dbReference>
<dbReference type="PANTHER" id="PTHR45778:SF3">
    <property type="entry name" value="PURPLE ACID PHOSPHATASE"/>
    <property type="match status" value="1"/>
</dbReference>
<evidence type="ECO:0000259" key="5">
    <source>
        <dbReference type="Pfam" id="PF16656"/>
    </source>
</evidence>
<gene>
    <name evidence="6" type="ORF">OEZ85_010705</name>
</gene>
<dbReference type="Gene3D" id="2.60.40.380">
    <property type="entry name" value="Purple acid phosphatase-like, N-terminal"/>
    <property type="match status" value="1"/>
</dbReference>
<protein>
    <recommendedName>
        <fullName evidence="5">Purple acid phosphatase N-terminal domain-containing protein</fullName>
    </recommendedName>
</protein>
<dbReference type="Proteomes" id="UP001244341">
    <property type="component" value="Chromosome 2b"/>
</dbReference>
<keyword evidence="7" id="KW-1185">Reference proteome</keyword>
<evidence type="ECO:0000256" key="2">
    <source>
        <dbReference type="ARBA" id="ARBA00022525"/>
    </source>
</evidence>
<dbReference type="InterPro" id="IPR029052">
    <property type="entry name" value="Metallo-depent_PP-like"/>
</dbReference>
<evidence type="ECO:0000313" key="7">
    <source>
        <dbReference type="Proteomes" id="UP001244341"/>
    </source>
</evidence>
<evidence type="ECO:0000313" key="6">
    <source>
        <dbReference type="EMBL" id="WIA10516.1"/>
    </source>
</evidence>
<dbReference type="Gene3D" id="3.60.21.10">
    <property type="match status" value="1"/>
</dbReference>
<dbReference type="PANTHER" id="PTHR45778">
    <property type="entry name" value="PURPLE ACID PHOSPHATASE-RELATED"/>
    <property type="match status" value="1"/>
</dbReference>
<dbReference type="SUPFAM" id="SSF56300">
    <property type="entry name" value="Metallo-dependent phosphatases"/>
    <property type="match status" value="1"/>
</dbReference>
<feature type="domain" description="Purple acid phosphatase N-terminal" evidence="5">
    <location>
        <begin position="122"/>
        <end position="224"/>
    </location>
</feature>
<comment type="subcellular location">
    <subcellularLocation>
        <location evidence="1">Secreted</location>
    </subcellularLocation>
</comment>
<proteinExistence type="predicted"/>
<dbReference type="InterPro" id="IPR015914">
    <property type="entry name" value="PAPs_N"/>
</dbReference>
<organism evidence="6 7">
    <name type="scientific">Tetradesmus obliquus</name>
    <name type="common">Green alga</name>
    <name type="synonym">Acutodesmus obliquus</name>
    <dbReference type="NCBI Taxonomy" id="3088"/>
    <lineage>
        <taxon>Eukaryota</taxon>
        <taxon>Viridiplantae</taxon>
        <taxon>Chlorophyta</taxon>
        <taxon>core chlorophytes</taxon>
        <taxon>Chlorophyceae</taxon>
        <taxon>CS clade</taxon>
        <taxon>Sphaeropleales</taxon>
        <taxon>Scenedesmaceae</taxon>
        <taxon>Tetradesmus</taxon>
    </lineage>
</organism>
<accession>A0ABY8TRX6</accession>
<name>A0ABY8TRX6_TETOB</name>
<sequence>MHAASALRVFLALLSVFGAVSLAVHQALPGSIDVWYTVPVDAQPGDRIALIANKTNDRNDTSLLKYVFAETSPWTPNRRAAAQFAVPEAAVGLQVAYLRGPPSDAPAVLQSAALLQSVTKGPSQGRLVVSRRTGEVRMIWRSHSPGSSAVKFGTAPGNHSQQQYASYDTYTAYDMCRQPASSEGFYSPGTISTAVLRGLRPNTTYYYVFGEEGKGFSSERNFTTPPAAGSASSSTPLRLLAAAELGTFSADGAEVASAAHTQLQYSTFGHLAVPGSHEFTLLKAALLATGQYGPSPASKTTQQQMLRTVQVQQHHALLVPGGLSMAAGQSLLWDDFLDQMEPLLSQVPLAAAPSETESADPLLRSQAFNSSASGGECGVPYESLLRMPHAAKFDQWYATQLGPVHLVMLSTEQNLAPGSAQYNFLAADLAAVNRSATPWVIVGMHRGMYADDPSQQAPDGAAHVAQQLRTQLEDLLVQHQVDLVLNGHGRVYHHSCPVMKGSCVGYGSDGAARGPVHVMLGNSGAAMPLLAWAAAPAWLAAESFEHCFAQLNVTQTSLQLQMLSSRTGQPLAQLNLTKPAAWQPDPAAAAQLFNQTAATPDPNGIDSSALQQLLQQDLLAAAAAADPAMLADRLGPGSKLAEIMSLLPVEGAPTPEVRWQVSTHLAQMVLSLMVQAQPVDQTTSHSVAADNVFTAAPPAAAAAAAADPAAGNAPWVMWGRRLSGLQASGDSAGTAGSGGSSLLSGPTLDMYVRMSQGLQLVRADGSHVPRKTVEAFVYFMILLQGRLAFRG</sequence>
<feature type="chain" id="PRO_5046841480" description="Purple acid phosphatase N-terminal domain-containing protein" evidence="4">
    <location>
        <begin position="23"/>
        <end position="791"/>
    </location>
</feature>
<dbReference type="InterPro" id="IPR008963">
    <property type="entry name" value="Purple_acid_Pase-like_N"/>
</dbReference>